<feature type="region of interest" description="Disordered" evidence="1">
    <location>
        <begin position="12"/>
        <end position="89"/>
    </location>
</feature>
<keyword evidence="3" id="KW-1185">Reference proteome</keyword>
<sequence length="89" mass="9468">MLLLAAYCDAIGRPRSRSDRRNAAAKAGNGWVMAVTPTGIRDEGRKTAREPKGTRGGRETRPDKAREARTGREGKGAKGTKTKGGKVSS</sequence>
<dbReference type="AlphaFoldDB" id="A0AAW2GCP6"/>
<name>A0AAW2GCP6_9HYME</name>
<dbReference type="Proteomes" id="UP001430953">
    <property type="component" value="Unassembled WGS sequence"/>
</dbReference>
<reference evidence="2 3" key="1">
    <citation type="submission" date="2023-03" db="EMBL/GenBank/DDBJ databases">
        <title>High recombination rates correlate with genetic variation in Cardiocondyla obscurior ants.</title>
        <authorList>
            <person name="Errbii M."/>
        </authorList>
    </citation>
    <scope>NUCLEOTIDE SEQUENCE [LARGE SCALE GENOMIC DNA]</scope>
    <source>
        <strain evidence="2">Alpha-2009</strain>
        <tissue evidence="2">Whole body</tissue>
    </source>
</reference>
<accession>A0AAW2GCP6</accession>
<organism evidence="2 3">
    <name type="scientific">Cardiocondyla obscurior</name>
    <dbReference type="NCBI Taxonomy" id="286306"/>
    <lineage>
        <taxon>Eukaryota</taxon>
        <taxon>Metazoa</taxon>
        <taxon>Ecdysozoa</taxon>
        <taxon>Arthropoda</taxon>
        <taxon>Hexapoda</taxon>
        <taxon>Insecta</taxon>
        <taxon>Pterygota</taxon>
        <taxon>Neoptera</taxon>
        <taxon>Endopterygota</taxon>
        <taxon>Hymenoptera</taxon>
        <taxon>Apocrita</taxon>
        <taxon>Aculeata</taxon>
        <taxon>Formicoidea</taxon>
        <taxon>Formicidae</taxon>
        <taxon>Myrmicinae</taxon>
        <taxon>Cardiocondyla</taxon>
    </lineage>
</organism>
<feature type="compositionally biased region" description="Basic residues" evidence="1">
    <location>
        <begin position="78"/>
        <end position="89"/>
    </location>
</feature>
<protein>
    <submittedName>
        <fullName evidence="2">Uncharacterized protein</fullName>
    </submittedName>
</protein>
<proteinExistence type="predicted"/>
<evidence type="ECO:0000256" key="1">
    <source>
        <dbReference type="SAM" id="MobiDB-lite"/>
    </source>
</evidence>
<evidence type="ECO:0000313" key="2">
    <source>
        <dbReference type="EMBL" id="KAL0124634.1"/>
    </source>
</evidence>
<evidence type="ECO:0000313" key="3">
    <source>
        <dbReference type="Proteomes" id="UP001430953"/>
    </source>
</evidence>
<dbReference type="EMBL" id="JADYXP020000005">
    <property type="protein sequence ID" value="KAL0124634.1"/>
    <property type="molecule type" value="Genomic_DNA"/>
</dbReference>
<feature type="compositionally biased region" description="Basic and acidic residues" evidence="1">
    <location>
        <begin position="40"/>
        <end position="76"/>
    </location>
</feature>
<gene>
    <name evidence="2" type="ORF">PUN28_006473</name>
</gene>
<comment type="caution">
    <text evidence="2">The sequence shown here is derived from an EMBL/GenBank/DDBJ whole genome shotgun (WGS) entry which is preliminary data.</text>
</comment>